<protein>
    <submittedName>
        <fullName evidence="2">Uncharacterized protein</fullName>
    </submittedName>
</protein>
<dbReference type="EMBL" id="NWUJ01000003">
    <property type="protein sequence ID" value="PFH36195.1"/>
    <property type="molecule type" value="Genomic_DNA"/>
</dbReference>
<evidence type="ECO:0000313" key="2">
    <source>
        <dbReference type="EMBL" id="PFH36195.1"/>
    </source>
</evidence>
<dbReference type="KEGG" id="bbes:BESB_043870"/>
<name>A0A2A9MDX3_BESBE</name>
<keyword evidence="3" id="KW-1185">Reference proteome</keyword>
<gene>
    <name evidence="2" type="ORF">BESB_043870</name>
</gene>
<proteinExistence type="predicted"/>
<reference evidence="2 3" key="1">
    <citation type="submission" date="2017-09" db="EMBL/GenBank/DDBJ databases">
        <title>Genome sequencing of Besnoitia besnoiti strain Bb-Ger1.</title>
        <authorList>
            <person name="Schares G."/>
            <person name="Venepally P."/>
            <person name="Lorenzi H.A."/>
        </authorList>
    </citation>
    <scope>NUCLEOTIDE SEQUENCE [LARGE SCALE GENOMIC DNA]</scope>
    <source>
        <strain evidence="2 3">Bb-Ger1</strain>
    </source>
</reference>
<dbReference type="OrthoDB" id="10342820at2759"/>
<dbReference type="RefSeq" id="XP_029220204.1">
    <property type="nucleotide sequence ID" value="XM_029362838.1"/>
</dbReference>
<comment type="caution">
    <text evidence="2">The sequence shown here is derived from an EMBL/GenBank/DDBJ whole genome shotgun (WGS) entry which is preliminary data.</text>
</comment>
<dbReference type="Proteomes" id="UP000224006">
    <property type="component" value="Chromosome III"/>
</dbReference>
<feature type="region of interest" description="Disordered" evidence="1">
    <location>
        <begin position="355"/>
        <end position="384"/>
    </location>
</feature>
<dbReference type="AlphaFoldDB" id="A0A2A9MDX3"/>
<accession>A0A2A9MDX3</accession>
<sequence length="425" mass="43983">MALCGDLVACSGLQRFSSKLLHPLPRRAARRPSISCPRLPPAAAPRCARMQSSCGEDAQSPAPAHRGQGQLHRSSFSACPEPRPEAAAAFSDVFCGHRLSVRVAHHRARAGGRPVCVEAASSTAARARAGVGVCTPGRILRGLLLSPPGLPPASKRVLGCSVHTACEGPRSIATLQGASPAGTQAGGSAAGGEEVSMHARAATEGPSASTRICEHKKAGGAAGGGAGLSALVPMGLAGFGLGWVAQSVWEDARCEFTPETVMRVRCTQTRGDSGENATEDTAKAEFEAWTSFTSGQKGFLSSRLYAQPDTRRVAEGDSGKNGGGAMKFLILERWATAADQKAAAEAAARVKAELSQGGGAAGKGPRESEKHEAPKETAQQAATEEIQECMWSALAGQVYFFDSRQTAPLWRAVAPQSGEPPQKAA</sequence>
<feature type="region of interest" description="Disordered" evidence="1">
    <location>
        <begin position="53"/>
        <end position="80"/>
    </location>
</feature>
<feature type="compositionally biased region" description="Basic and acidic residues" evidence="1">
    <location>
        <begin position="364"/>
        <end position="375"/>
    </location>
</feature>
<evidence type="ECO:0000313" key="3">
    <source>
        <dbReference type="Proteomes" id="UP000224006"/>
    </source>
</evidence>
<dbReference type="GeneID" id="40309317"/>
<dbReference type="VEuPathDB" id="ToxoDB:BESB_043870"/>
<evidence type="ECO:0000256" key="1">
    <source>
        <dbReference type="SAM" id="MobiDB-lite"/>
    </source>
</evidence>
<organism evidence="2 3">
    <name type="scientific">Besnoitia besnoiti</name>
    <name type="common">Apicomplexan protozoan</name>
    <dbReference type="NCBI Taxonomy" id="94643"/>
    <lineage>
        <taxon>Eukaryota</taxon>
        <taxon>Sar</taxon>
        <taxon>Alveolata</taxon>
        <taxon>Apicomplexa</taxon>
        <taxon>Conoidasida</taxon>
        <taxon>Coccidia</taxon>
        <taxon>Eucoccidiorida</taxon>
        <taxon>Eimeriorina</taxon>
        <taxon>Sarcocystidae</taxon>
        <taxon>Besnoitia</taxon>
    </lineage>
</organism>